<name>A0A6A6U8Z4_9PEZI</name>
<protein>
    <recommendedName>
        <fullName evidence="3">Fungal N-terminal domain-containing protein</fullName>
    </recommendedName>
</protein>
<dbReference type="EMBL" id="MU004237">
    <property type="protein sequence ID" value="KAF2668071.1"/>
    <property type="molecule type" value="Genomic_DNA"/>
</dbReference>
<evidence type="ECO:0008006" key="3">
    <source>
        <dbReference type="Google" id="ProtNLM"/>
    </source>
</evidence>
<dbReference type="AlphaFoldDB" id="A0A6A6U8Z4"/>
<gene>
    <name evidence="1" type="ORF">BT63DRAFT_308791</name>
</gene>
<dbReference type="OrthoDB" id="5365701at2759"/>
<evidence type="ECO:0000313" key="1">
    <source>
        <dbReference type="EMBL" id="KAF2668071.1"/>
    </source>
</evidence>
<organism evidence="1 2">
    <name type="scientific">Microthyrium microscopicum</name>
    <dbReference type="NCBI Taxonomy" id="703497"/>
    <lineage>
        <taxon>Eukaryota</taxon>
        <taxon>Fungi</taxon>
        <taxon>Dikarya</taxon>
        <taxon>Ascomycota</taxon>
        <taxon>Pezizomycotina</taxon>
        <taxon>Dothideomycetes</taxon>
        <taxon>Dothideomycetes incertae sedis</taxon>
        <taxon>Microthyriales</taxon>
        <taxon>Microthyriaceae</taxon>
        <taxon>Microthyrium</taxon>
    </lineage>
</organism>
<reference evidence="1" key="1">
    <citation type="journal article" date="2020" name="Stud. Mycol.">
        <title>101 Dothideomycetes genomes: a test case for predicting lifestyles and emergence of pathogens.</title>
        <authorList>
            <person name="Haridas S."/>
            <person name="Albert R."/>
            <person name="Binder M."/>
            <person name="Bloem J."/>
            <person name="Labutti K."/>
            <person name="Salamov A."/>
            <person name="Andreopoulos B."/>
            <person name="Baker S."/>
            <person name="Barry K."/>
            <person name="Bills G."/>
            <person name="Bluhm B."/>
            <person name="Cannon C."/>
            <person name="Castanera R."/>
            <person name="Culley D."/>
            <person name="Daum C."/>
            <person name="Ezra D."/>
            <person name="Gonzalez J."/>
            <person name="Henrissat B."/>
            <person name="Kuo A."/>
            <person name="Liang C."/>
            <person name="Lipzen A."/>
            <person name="Lutzoni F."/>
            <person name="Magnuson J."/>
            <person name="Mondo S."/>
            <person name="Nolan M."/>
            <person name="Ohm R."/>
            <person name="Pangilinan J."/>
            <person name="Park H.-J."/>
            <person name="Ramirez L."/>
            <person name="Alfaro M."/>
            <person name="Sun H."/>
            <person name="Tritt A."/>
            <person name="Yoshinaga Y."/>
            <person name="Zwiers L.-H."/>
            <person name="Turgeon B."/>
            <person name="Goodwin S."/>
            <person name="Spatafora J."/>
            <person name="Crous P."/>
            <person name="Grigoriev I."/>
        </authorList>
    </citation>
    <scope>NUCLEOTIDE SEQUENCE</scope>
    <source>
        <strain evidence="1">CBS 115976</strain>
    </source>
</reference>
<sequence length="125" mass="13517">MNSVSIASATVGVSATALKITKALNDFRSKYRQPSMTVSAICSESAIINASLSQVQSLIFREGDAFVRKLEERQGLCTTFDIALTGCELLFSSLEEEISDLRAALSADGPWTGNTDRKPLAMKRP</sequence>
<proteinExistence type="predicted"/>
<accession>A0A6A6U8Z4</accession>
<dbReference type="Proteomes" id="UP000799302">
    <property type="component" value="Unassembled WGS sequence"/>
</dbReference>
<keyword evidence="2" id="KW-1185">Reference proteome</keyword>
<evidence type="ECO:0000313" key="2">
    <source>
        <dbReference type="Proteomes" id="UP000799302"/>
    </source>
</evidence>